<feature type="transmembrane region" description="Helical" evidence="1">
    <location>
        <begin position="81"/>
        <end position="97"/>
    </location>
</feature>
<dbReference type="Pfam" id="PF07786">
    <property type="entry name" value="HGSNAT_cat"/>
    <property type="match status" value="1"/>
</dbReference>
<accession>A0ABV0IP95</accession>
<dbReference type="PANTHER" id="PTHR30590">
    <property type="entry name" value="INNER MEMBRANE PROTEIN"/>
    <property type="match status" value="1"/>
</dbReference>
<evidence type="ECO:0000259" key="2">
    <source>
        <dbReference type="Pfam" id="PF07786"/>
    </source>
</evidence>
<feature type="transmembrane region" description="Helical" evidence="1">
    <location>
        <begin position="201"/>
        <end position="221"/>
    </location>
</feature>
<dbReference type="InterPro" id="IPR012429">
    <property type="entry name" value="HGSNAT_cat"/>
</dbReference>
<reference evidence="3 4" key="1">
    <citation type="submission" date="2024-05" db="EMBL/GenBank/DDBJ databases">
        <authorList>
            <person name="De Oliveira J.P."/>
            <person name="Noriler S.A."/>
            <person name="De Oliveira A.G."/>
            <person name="Sipoli D.S."/>
        </authorList>
    </citation>
    <scope>NUCLEOTIDE SEQUENCE [LARGE SCALE GENOMIC DNA]</scope>
    <source>
        <strain evidence="3 4">LABIM192</strain>
    </source>
</reference>
<dbReference type="EMBL" id="JBDXMI010000001">
    <property type="protein sequence ID" value="MEO9383107.1"/>
    <property type="molecule type" value="Genomic_DNA"/>
</dbReference>
<keyword evidence="1" id="KW-0472">Membrane</keyword>
<dbReference type="Proteomes" id="UP001462502">
    <property type="component" value="Unassembled WGS sequence"/>
</dbReference>
<dbReference type="InterPro" id="IPR052529">
    <property type="entry name" value="Bact_Transport_Assoc"/>
</dbReference>
<keyword evidence="4" id="KW-1185">Reference proteome</keyword>
<evidence type="ECO:0000313" key="4">
    <source>
        <dbReference type="Proteomes" id="UP001462502"/>
    </source>
</evidence>
<gene>
    <name evidence="3" type="ORF">ABI908_03115</name>
</gene>
<feature type="transmembrane region" description="Helical" evidence="1">
    <location>
        <begin position="172"/>
        <end position="189"/>
    </location>
</feature>
<feature type="transmembrane region" description="Helical" evidence="1">
    <location>
        <begin position="275"/>
        <end position="297"/>
    </location>
</feature>
<feature type="transmembrane region" description="Helical" evidence="1">
    <location>
        <begin position="51"/>
        <end position="69"/>
    </location>
</feature>
<protein>
    <submittedName>
        <fullName evidence="3">Heparan-alpha-glucosaminide N-acetyltransferase domain-containing protein</fullName>
    </submittedName>
</protein>
<sequence length="354" mass="38598">MSPRPNRLDGLDLARCLALIGMVLVNFRLAIAPFPSGQDPLLFWFSLLEGRSAATFVTLAGIGLGLATARLARVQAISQTCRRAVFLLAVGLLNFTIFPADIIHYYAFYFFAACLLLKLPERWLLAALCLTLAAAFTMQLTLDYGHGWNWDTLSYEGFWTPAGFARNLLLNGWHPVLPWLGFAIWGLWLSRQSLARSDTQWKLMAGGALLALASGLLSAWLQDFSPARFSPFLGTKPLPPGPLYMLNAGGIASVAIGGCLALASRPALAARLAPLLAAGRQTLTLYIAHILIGMGVLEEMGWLDSGKLAQVPPAAALYCAAAVAFAWLWSKRFRHGPLEWLMRRVCDVCDRPAP</sequence>
<dbReference type="RefSeq" id="WP_347949647.1">
    <property type="nucleotide sequence ID" value="NZ_JBDXMI010000001.1"/>
</dbReference>
<proteinExistence type="predicted"/>
<keyword evidence="1" id="KW-0812">Transmembrane</keyword>
<comment type="caution">
    <text evidence="3">The sequence shown here is derived from an EMBL/GenBank/DDBJ whole genome shotgun (WGS) entry which is preliminary data.</text>
</comment>
<dbReference type="PANTHER" id="PTHR30590:SF3">
    <property type="entry name" value="HYPOTHETICAL MEMBRANE SPANNING PROTEIN"/>
    <property type="match status" value="1"/>
</dbReference>
<feature type="transmembrane region" description="Helical" evidence="1">
    <location>
        <begin position="12"/>
        <end position="31"/>
    </location>
</feature>
<feature type="transmembrane region" description="Helical" evidence="1">
    <location>
        <begin position="309"/>
        <end position="329"/>
    </location>
</feature>
<feature type="domain" description="Heparan-alpha-glucosaminide N-acetyltransferase catalytic" evidence="2">
    <location>
        <begin position="7"/>
        <end position="203"/>
    </location>
</feature>
<feature type="transmembrane region" description="Helical" evidence="1">
    <location>
        <begin position="241"/>
        <end position="263"/>
    </location>
</feature>
<evidence type="ECO:0000256" key="1">
    <source>
        <dbReference type="SAM" id="Phobius"/>
    </source>
</evidence>
<name>A0ABV0IP95_9NEIS</name>
<keyword evidence="1" id="KW-1133">Transmembrane helix</keyword>
<evidence type="ECO:0000313" key="3">
    <source>
        <dbReference type="EMBL" id="MEO9383107.1"/>
    </source>
</evidence>
<organism evidence="3 4">
    <name type="scientific">Chromobacterium phragmitis</name>
    <dbReference type="NCBI Taxonomy" id="2202141"/>
    <lineage>
        <taxon>Bacteria</taxon>
        <taxon>Pseudomonadati</taxon>
        <taxon>Pseudomonadota</taxon>
        <taxon>Betaproteobacteria</taxon>
        <taxon>Neisseriales</taxon>
        <taxon>Chromobacteriaceae</taxon>
        <taxon>Chromobacterium</taxon>
    </lineage>
</organism>